<dbReference type="Proteomes" id="UP000283090">
    <property type="component" value="Unassembled WGS sequence"/>
</dbReference>
<feature type="region of interest" description="Disordered" evidence="1">
    <location>
        <begin position="1"/>
        <end position="28"/>
    </location>
</feature>
<organism evidence="3 4">
    <name type="scientific">Arthrobotrys flagrans</name>
    <name type="common">Nematode-trapping fungus</name>
    <name type="synonym">Trichothecium flagrans</name>
    <dbReference type="NCBI Taxonomy" id="97331"/>
    <lineage>
        <taxon>Eukaryota</taxon>
        <taxon>Fungi</taxon>
        <taxon>Dikarya</taxon>
        <taxon>Ascomycota</taxon>
        <taxon>Pezizomycotina</taxon>
        <taxon>Orbiliomycetes</taxon>
        <taxon>Orbiliales</taxon>
        <taxon>Orbiliaceae</taxon>
        <taxon>Arthrobotrys</taxon>
    </lineage>
</organism>
<evidence type="ECO:0000256" key="1">
    <source>
        <dbReference type="SAM" id="MobiDB-lite"/>
    </source>
</evidence>
<feature type="domain" description="F-box" evidence="2">
    <location>
        <begin position="26"/>
        <end position="71"/>
    </location>
</feature>
<evidence type="ECO:0000313" key="3">
    <source>
        <dbReference type="EMBL" id="RVD81874.1"/>
    </source>
</evidence>
<dbReference type="VEuPathDB" id="FungiDB:DFL_009721"/>
<gene>
    <name evidence="3" type="ORF">DFL_009721</name>
</gene>
<protein>
    <recommendedName>
        <fullName evidence="2">F-box domain-containing protein</fullName>
    </recommendedName>
</protein>
<dbReference type="InterPro" id="IPR036047">
    <property type="entry name" value="F-box-like_dom_sf"/>
</dbReference>
<dbReference type="AlphaFoldDB" id="A0A436ZSG4"/>
<dbReference type="CDD" id="cd09917">
    <property type="entry name" value="F-box_SF"/>
    <property type="match status" value="1"/>
</dbReference>
<dbReference type="EMBL" id="SAEB01000012">
    <property type="protein sequence ID" value="RVD81874.1"/>
    <property type="molecule type" value="Genomic_DNA"/>
</dbReference>
<keyword evidence="4" id="KW-1185">Reference proteome</keyword>
<dbReference type="PROSITE" id="PS50181">
    <property type="entry name" value="FBOX"/>
    <property type="match status" value="1"/>
</dbReference>
<evidence type="ECO:0000313" key="4">
    <source>
        <dbReference type="Proteomes" id="UP000283090"/>
    </source>
</evidence>
<dbReference type="RefSeq" id="XP_067487418.1">
    <property type="nucleotide sequence ID" value="XM_067639652.1"/>
</dbReference>
<dbReference type="Pfam" id="PF00646">
    <property type="entry name" value="F-box"/>
    <property type="match status" value="1"/>
</dbReference>
<dbReference type="OrthoDB" id="5397557at2759"/>
<dbReference type="SUPFAM" id="SSF81383">
    <property type="entry name" value="F-box domain"/>
    <property type="match status" value="1"/>
</dbReference>
<proteinExistence type="predicted"/>
<dbReference type="InterPro" id="IPR001810">
    <property type="entry name" value="F-box_dom"/>
</dbReference>
<accession>A0A436ZSG4</accession>
<comment type="caution">
    <text evidence="3">The sequence shown here is derived from an EMBL/GenBank/DDBJ whole genome shotgun (WGS) entry which is preliminary data.</text>
</comment>
<reference evidence="3 4" key="1">
    <citation type="submission" date="2019-01" db="EMBL/GenBank/DDBJ databases">
        <title>Intercellular communication is required for trap formation in the nematode-trapping fungus Duddingtonia flagrans.</title>
        <authorList>
            <person name="Youssar L."/>
            <person name="Wernet V."/>
            <person name="Hensel N."/>
            <person name="Hildebrandt H.-G."/>
            <person name="Fischer R."/>
        </authorList>
    </citation>
    <scope>NUCLEOTIDE SEQUENCE [LARGE SCALE GENOMIC DNA]</scope>
    <source>
        <strain evidence="3 4">CBS H-5679</strain>
    </source>
</reference>
<evidence type="ECO:0000259" key="2">
    <source>
        <dbReference type="PROSITE" id="PS50181"/>
    </source>
</evidence>
<name>A0A436ZSG4_ARTFL</name>
<dbReference type="GeneID" id="93592032"/>
<feature type="compositionally biased region" description="Basic residues" evidence="1">
    <location>
        <begin position="11"/>
        <end position="20"/>
    </location>
</feature>
<sequence>MVNPFETASKQSKKRLRSLRSRKDTTHPLTKLPSELQLRIMTYCDSKTLSAFSLLSNHFRELSLRVMWETQPVETYIKNFDQLDEHEDLRLAVRHLAIRKQSTPNKSRFSGVTKRLVTRFPRNYFSGLQEFTIEFEPVSSDDFVTIMNTLSKYQPKRLKTLNITLNYHRGSLNNATNKYTIIYPTGLTTIMIRFGYSAQLPEWDPFKVLDANSDTLTTAKVYFGHWYKYFSLKPCPKVTTLYARQDVYDKGYARELSIKFPNTENLILSAPCEVLWLHSDVATIEKYADWSHFSRVKSVEITYPHNAPYSKNISYSDNVLRHVRLLAIRWIRDGDMPNLEVIKVMVVQPLTNITTHSFTLQIEIKDACRVVTTGEITKLPDEI</sequence>